<dbReference type="AlphaFoldDB" id="A0A1N6FQY1"/>
<sequence>MQRRSPLFARHARCDAGIANANVSNHTANKDDARIAQGKVSTFGSANAAANNAECGDEKTGVTIAKCRAFLLTRHGCFRENSIQGRVLCLRVA</sequence>
<organism evidence="1 2">
    <name type="scientific">Paraburkholderia phenazinium</name>
    <dbReference type="NCBI Taxonomy" id="60549"/>
    <lineage>
        <taxon>Bacteria</taxon>
        <taxon>Pseudomonadati</taxon>
        <taxon>Pseudomonadota</taxon>
        <taxon>Betaproteobacteria</taxon>
        <taxon>Burkholderiales</taxon>
        <taxon>Burkholderiaceae</taxon>
        <taxon>Paraburkholderia</taxon>
    </lineage>
</organism>
<reference evidence="1 2" key="1">
    <citation type="submission" date="2016-11" db="EMBL/GenBank/DDBJ databases">
        <authorList>
            <person name="Jaros S."/>
            <person name="Januszkiewicz K."/>
            <person name="Wedrychowicz H."/>
        </authorList>
    </citation>
    <scope>NUCLEOTIDE SEQUENCE [LARGE SCALE GENOMIC DNA]</scope>
    <source>
        <strain evidence="1 2">GAS95</strain>
    </source>
</reference>
<accession>A0A1N6FQY1</accession>
<dbReference type="Proteomes" id="UP000185151">
    <property type="component" value="Unassembled WGS sequence"/>
</dbReference>
<dbReference type="EMBL" id="FSRU01000001">
    <property type="protein sequence ID" value="SIN97679.1"/>
    <property type="molecule type" value="Genomic_DNA"/>
</dbReference>
<evidence type="ECO:0000313" key="1">
    <source>
        <dbReference type="EMBL" id="SIN97679.1"/>
    </source>
</evidence>
<keyword evidence="2" id="KW-1185">Reference proteome</keyword>
<proteinExistence type="predicted"/>
<protein>
    <submittedName>
        <fullName evidence="1">Uncharacterized protein</fullName>
    </submittedName>
</protein>
<gene>
    <name evidence="1" type="ORF">SAMN05444165_0340</name>
</gene>
<evidence type="ECO:0000313" key="2">
    <source>
        <dbReference type="Proteomes" id="UP000185151"/>
    </source>
</evidence>
<name>A0A1N6FQY1_9BURK</name>